<protein>
    <submittedName>
        <fullName evidence="1">Uncharacterized protein</fullName>
    </submittedName>
</protein>
<dbReference type="Proteomes" id="UP000290244">
    <property type="component" value="Chromosome"/>
</dbReference>
<dbReference type="KEGG" id="lsd:EMK97_09115"/>
<sequence>MSVGIKTKHFISNIRRSFWLLTFTSLCVITALEYEARDRQQTAAVHTCLAKASSLPVNHSNHPCQSVLTHRKNWWSWLTNTNKSPHHHFLEFVELIHYSFD</sequence>
<evidence type="ECO:0000313" key="2">
    <source>
        <dbReference type="Proteomes" id="UP000290244"/>
    </source>
</evidence>
<accession>A0A4P6P3H2</accession>
<dbReference type="OrthoDB" id="5772064at2"/>
<evidence type="ECO:0000313" key="1">
    <source>
        <dbReference type="EMBL" id="QBG35863.1"/>
    </source>
</evidence>
<name>A0A4P6P3H2_9GAMM</name>
<organism evidence="1 2">
    <name type="scientific">Litorilituus sediminis</name>
    <dbReference type="NCBI Taxonomy" id="718192"/>
    <lineage>
        <taxon>Bacteria</taxon>
        <taxon>Pseudomonadati</taxon>
        <taxon>Pseudomonadota</taxon>
        <taxon>Gammaproteobacteria</taxon>
        <taxon>Alteromonadales</taxon>
        <taxon>Colwelliaceae</taxon>
        <taxon>Litorilituus</taxon>
    </lineage>
</organism>
<gene>
    <name evidence="1" type="ORF">EMK97_09115</name>
</gene>
<reference evidence="1 2" key="1">
    <citation type="submission" date="2018-12" db="EMBL/GenBank/DDBJ databases">
        <title>Complete genome of Litorilituus sediminis.</title>
        <authorList>
            <person name="Liu A."/>
            <person name="Rong J."/>
        </authorList>
    </citation>
    <scope>NUCLEOTIDE SEQUENCE [LARGE SCALE GENOMIC DNA]</scope>
    <source>
        <strain evidence="1 2">JCM 17549</strain>
    </source>
</reference>
<dbReference type="EMBL" id="CP034759">
    <property type="protein sequence ID" value="QBG35863.1"/>
    <property type="molecule type" value="Genomic_DNA"/>
</dbReference>
<keyword evidence="2" id="KW-1185">Reference proteome</keyword>
<dbReference type="AlphaFoldDB" id="A0A4P6P3H2"/>
<dbReference type="RefSeq" id="WP_130601452.1">
    <property type="nucleotide sequence ID" value="NZ_CP034759.1"/>
</dbReference>
<proteinExistence type="predicted"/>